<organism evidence="1 2">
    <name type="scientific">Bacillus phage BSP38</name>
    <dbReference type="NCBI Taxonomy" id="2283013"/>
    <lineage>
        <taxon>Viruses</taxon>
        <taxon>Duplodnaviria</taxon>
        <taxon>Heunggongvirae</taxon>
        <taxon>Uroviricota</taxon>
        <taxon>Caudoviricetes</taxon>
        <taxon>Herelleviridae</taxon>
        <taxon>Bastillevirinae</taxon>
        <taxon>Jeonjuvirus</taxon>
        <taxon>Jeonjuvirus BSP38</taxon>
    </lineage>
</organism>
<evidence type="ECO:0000313" key="2">
    <source>
        <dbReference type="Proteomes" id="UP000260425"/>
    </source>
</evidence>
<sequence>MSMADNIKNKVLKKKRVFSSEEEVRERFNAATSRTLDLYLQRLEAGEIPIDNASDLIRIIGAYKELNGISEAMEGRAGQASLPEINMKQDKVLEENIEKGKISTDEEGRLDVMDMSPEDVSELIRQMDIAQNRENEGGF</sequence>
<name>A0A345MJR3_BPBSP</name>
<reference evidence="1 2" key="1">
    <citation type="submission" date="2018-07" db="EMBL/GenBank/DDBJ databases">
        <title>Complete nucleotide sequence of Bacillus phage BSP38.</title>
        <authorList>
            <person name="Ghosh K."/>
            <person name="Kim K.-P."/>
        </authorList>
    </citation>
    <scope>NUCLEOTIDE SEQUENCE [LARGE SCALE GENOMIC DNA]</scope>
</reference>
<organismHost>
    <name type="scientific">Bacillus subtilis</name>
    <dbReference type="NCBI Taxonomy" id="1423"/>
</organismHost>
<dbReference type="Proteomes" id="UP000260425">
    <property type="component" value="Segment"/>
</dbReference>
<keyword evidence="2" id="KW-1185">Reference proteome</keyword>
<evidence type="ECO:0000313" key="1">
    <source>
        <dbReference type="EMBL" id="AXH71095.1"/>
    </source>
</evidence>
<accession>A0A345MJR3</accession>
<proteinExistence type="predicted"/>
<dbReference type="EMBL" id="MH606185">
    <property type="protein sequence ID" value="AXH71095.1"/>
    <property type="molecule type" value="Genomic_DNA"/>
</dbReference>
<gene>
    <name evidence="1" type="ORF">BSP38_053</name>
</gene>
<protein>
    <submittedName>
        <fullName evidence="1">Uncharacterized protein</fullName>
    </submittedName>
</protein>